<protein>
    <submittedName>
        <fullName evidence="1">3383_t:CDS:1</fullName>
    </submittedName>
</protein>
<evidence type="ECO:0000313" key="2">
    <source>
        <dbReference type="Proteomes" id="UP000789366"/>
    </source>
</evidence>
<dbReference type="Proteomes" id="UP000789366">
    <property type="component" value="Unassembled WGS sequence"/>
</dbReference>
<proteinExistence type="predicted"/>
<organism evidence="1 2">
    <name type="scientific">Cetraspora pellucida</name>
    <dbReference type="NCBI Taxonomy" id="1433469"/>
    <lineage>
        <taxon>Eukaryota</taxon>
        <taxon>Fungi</taxon>
        <taxon>Fungi incertae sedis</taxon>
        <taxon>Mucoromycota</taxon>
        <taxon>Glomeromycotina</taxon>
        <taxon>Glomeromycetes</taxon>
        <taxon>Diversisporales</taxon>
        <taxon>Gigasporaceae</taxon>
        <taxon>Cetraspora</taxon>
    </lineage>
</organism>
<sequence>RMKNKTGFKTQNLKIAYPALNVTQNLMIAYPVLSVTQNLKIAYLTLSDNYRYQ</sequence>
<name>A0ACA9PZ26_9GLOM</name>
<comment type="caution">
    <text evidence="1">The sequence shown here is derived from an EMBL/GenBank/DDBJ whole genome shotgun (WGS) entry which is preliminary data.</text>
</comment>
<reference evidence="1" key="1">
    <citation type="submission" date="2021-06" db="EMBL/GenBank/DDBJ databases">
        <authorList>
            <person name="Kallberg Y."/>
            <person name="Tangrot J."/>
            <person name="Rosling A."/>
        </authorList>
    </citation>
    <scope>NUCLEOTIDE SEQUENCE</scope>
    <source>
        <strain evidence="1">28 12/20/2015</strain>
    </source>
</reference>
<dbReference type="EMBL" id="CAJVPW010032968">
    <property type="protein sequence ID" value="CAG8729950.1"/>
    <property type="molecule type" value="Genomic_DNA"/>
</dbReference>
<evidence type="ECO:0000313" key="1">
    <source>
        <dbReference type="EMBL" id="CAG8729950.1"/>
    </source>
</evidence>
<keyword evidence="2" id="KW-1185">Reference proteome</keyword>
<gene>
    <name evidence="1" type="ORF">SPELUC_LOCUS13035</name>
</gene>
<feature type="non-terminal residue" evidence="1">
    <location>
        <position position="1"/>
    </location>
</feature>
<accession>A0ACA9PZ26</accession>